<reference evidence="3" key="2">
    <citation type="submission" date="2012-08" db="EMBL/GenBank/DDBJ databases">
        <title>Finished genome of Desulfosporosinus meridiei DSM 13257.</title>
        <authorList>
            <person name="Huntemann M."/>
            <person name="Wei C.-L."/>
            <person name="Han J."/>
            <person name="Detter J.C."/>
            <person name="Han C."/>
            <person name="Davenport K."/>
            <person name="Daligault H."/>
            <person name="Erkkila T."/>
            <person name="Gu W."/>
            <person name="Munk A.C.C."/>
            <person name="Teshima H."/>
            <person name="Xu Y."/>
            <person name="Chain P."/>
            <person name="Tapia R."/>
            <person name="Chen A."/>
            <person name="Krypides N."/>
            <person name="Mavromatis K."/>
            <person name="Markowitz V."/>
            <person name="Szeto E."/>
            <person name="Ivanova N."/>
            <person name="Mikhailova N."/>
            <person name="Ovchinnikova G."/>
            <person name="Pagani I."/>
            <person name="Pati A."/>
            <person name="Goodwin L."/>
            <person name="Peters L."/>
            <person name="Pitluck S."/>
            <person name="Woyke T."/>
            <person name="Pester M."/>
            <person name="Spring S."/>
            <person name="Ollivier B."/>
            <person name="Rattei T."/>
            <person name="Klenk H.-P."/>
            <person name="Wagner M."/>
            <person name="Loy A."/>
        </authorList>
    </citation>
    <scope>NUCLEOTIDE SEQUENCE [LARGE SCALE GENOMIC DNA]</scope>
    <source>
        <strain evidence="3">ATCC BAA-275 / DSM 13257 / NCIMB 13706 / S10</strain>
    </source>
</reference>
<dbReference type="RefSeq" id="WP_014901503.1">
    <property type="nucleotide sequence ID" value="NC_018515.1"/>
</dbReference>
<keyword evidence="2" id="KW-0830">Ubiquinone</keyword>
<reference evidence="2 3" key="1">
    <citation type="journal article" date="2012" name="J. Bacteriol.">
        <title>Complete genome sequences of Desulfosporosinus orientis DSM765T, Desulfosporosinus youngiae DSM17734T, Desulfosporosinus meridiei DSM13257T, and Desulfosporosinus acidiphilus DSM22704T.</title>
        <authorList>
            <person name="Pester M."/>
            <person name="Brambilla E."/>
            <person name="Alazard D."/>
            <person name="Rattei T."/>
            <person name="Weinmaier T."/>
            <person name="Han J."/>
            <person name="Lucas S."/>
            <person name="Lapidus A."/>
            <person name="Cheng J.F."/>
            <person name="Goodwin L."/>
            <person name="Pitluck S."/>
            <person name="Peters L."/>
            <person name="Ovchinnikova G."/>
            <person name="Teshima H."/>
            <person name="Detter J.C."/>
            <person name="Han C.S."/>
            <person name="Tapia R."/>
            <person name="Land M.L."/>
            <person name="Hauser L."/>
            <person name="Kyrpides N.C."/>
            <person name="Ivanova N.N."/>
            <person name="Pagani I."/>
            <person name="Huntmann M."/>
            <person name="Wei C.L."/>
            <person name="Davenport K.W."/>
            <person name="Daligault H."/>
            <person name="Chain P.S."/>
            <person name="Chen A."/>
            <person name="Mavromatis K."/>
            <person name="Markowitz V."/>
            <person name="Szeto E."/>
            <person name="Mikhailova N."/>
            <person name="Pati A."/>
            <person name="Wagner M."/>
            <person name="Woyke T."/>
            <person name="Ollivier B."/>
            <person name="Klenk H.P."/>
            <person name="Spring S."/>
            <person name="Loy A."/>
        </authorList>
    </citation>
    <scope>NUCLEOTIDE SEQUENCE [LARGE SCALE GENOMIC DNA]</scope>
    <source>
        <strain evidence="3">ATCC BAA-275 / DSM 13257 / NCIMB 13706 / S10</strain>
    </source>
</reference>
<evidence type="ECO:0000259" key="1">
    <source>
        <dbReference type="Pfam" id="PF08241"/>
    </source>
</evidence>
<protein>
    <submittedName>
        <fullName evidence="2">Methylase involved in ubiquinone/menaquinone biosynthesis</fullName>
    </submittedName>
</protein>
<name>J7IV48_DESMD</name>
<keyword evidence="2" id="KW-0489">Methyltransferase</keyword>
<dbReference type="STRING" id="768704.Desmer_0541"/>
<dbReference type="eggNOG" id="COG2226">
    <property type="taxonomic scope" value="Bacteria"/>
</dbReference>
<sequence length="248" mass="28961">MEMYTRIKNYWEGEASRYSEGIWKEMNSFKKQAWAELIEHYRPRGNPLKVLDIGTGPGFFAMLAAEMGHIVTATDCTQNMLLEAQNNIRQIGLQAEFLLMDSHELSFADNSFDLILCRNLTWTLYNPLAAYKEWQRVLKRRGRLLIFDANWNLRLNDPERQAQYLADMAEAERRGIHRRGHVDPEEGDRIAKDLFLSTRLRPHWDAGALIDLGFKEVFINTDITNRTWDEEDKILYKSTPMFLVGGEK</sequence>
<dbReference type="SUPFAM" id="SSF53335">
    <property type="entry name" value="S-adenosyl-L-methionine-dependent methyltransferases"/>
    <property type="match status" value="1"/>
</dbReference>
<dbReference type="PANTHER" id="PTHR43591">
    <property type="entry name" value="METHYLTRANSFERASE"/>
    <property type="match status" value="1"/>
</dbReference>
<keyword evidence="2" id="KW-0808">Transferase</keyword>
<dbReference type="InterPro" id="IPR013216">
    <property type="entry name" value="Methyltransf_11"/>
</dbReference>
<dbReference type="Pfam" id="PF08241">
    <property type="entry name" value="Methyltransf_11"/>
    <property type="match status" value="1"/>
</dbReference>
<gene>
    <name evidence="2" type="ordered locus">Desmer_0541</name>
</gene>
<keyword evidence="3" id="KW-1185">Reference proteome</keyword>
<evidence type="ECO:0000313" key="3">
    <source>
        <dbReference type="Proteomes" id="UP000005262"/>
    </source>
</evidence>
<dbReference type="Proteomes" id="UP000005262">
    <property type="component" value="Chromosome"/>
</dbReference>
<dbReference type="GO" id="GO:0032259">
    <property type="term" value="P:methylation"/>
    <property type="evidence" value="ECO:0007669"/>
    <property type="project" value="UniProtKB-KW"/>
</dbReference>
<dbReference type="CDD" id="cd02440">
    <property type="entry name" value="AdoMet_MTases"/>
    <property type="match status" value="1"/>
</dbReference>
<dbReference type="Gene3D" id="3.40.50.150">
    <property type="entry name" value="Vaccinia Virus protein VP39"/>
    <property type="match status" value="1"/>
</dbReference>
<evidence type="ECO:0000313" key="2">
    <source>
        <dbReference type="EMBL" id="AFQ42581.1"/>
    </source>
</evidence>
<dbReference type="HOGENOM" id="CLU_037990_4_0_9"/>
<dbReference type="EMBL" id="CP003629">
    <property type="protein sequence ID" value="AFQ42581.1"/>
    <property type="molecule type" value="Genomic_DNA"/>
</dbReference>
<dbReference type="PANTHER" id="PTHR43591:SF24">
    <property type="entry name" value="2-METHOXY-6-POLYPRENYL-1,4-BENZOQUINOL METHYLASE, MITOCHONDRIAL"/>
    <property type="match status" value="1"/>
</dbReference>
<dbReference type="AlphaFoldDB" id="J7IV48"/>
<dbReference type="KEGG" id="dmi:Desmer_0541"/>
<organism evidence="2 3">
    <name type="scientific">Desulfosporosinus meridiei (strain ATCC BAA-275 / DSM 13257 / KCTC 12902 / NCIMB 13706 / S10)</name>
    <dbReference type="NCBI Taxonomy" id="768704"/>
    <lineage>
        <taxon>Bacteria</taxon>
        <taxon>Bacillati</taxon>
        <taxon>Bacillota</taxon>
        <taxon>Clostridia</taxon>
        <taxon>Eubacteriales</taxon>
        <taxon>Desulfitobacteriaceae</taxon>
        <taxon>Desulfosporosinus</taxon>
    </lineage>
</organism>
<feature type="domain" description="Methyltransferase type 11" evidence="1">
    <location>
        <begin position="51"/>
        <end position="146"/>
    </location>
</feature>
<dbReference type="InterPro" id="IPR029063">
    <property type="entry name" value="SAM-dependent_MTases_sf"/>
</dbReference>
<dbReference type="GO" id="GO:0008757">
    <property type="term" value="F:S-adenosylmethionine-dependent methyltransferase activity"/>
    <property type="evidence" value="ECO:0007669"/>
    <property type="project" value="InterPro"/>
</dbReference>
<accession>J7IV48</accession>
<dbReference type="OrthoDB" id="9784101at2"/>
<proteinExistence type="predicted"/>